<keyword evidence="2" id="KW-0862">Zinc</keyword>
<dbReference type="PANTHER" id="PTHR43808">
    <property type="entry name" value="ACETYLORNITHINE DEACETYLASE"/>
    <property type="match status" value="1"/>
</dbReference>
<dbReference type="EMBL" id="BART01029951">
    <property type="protein sequence ID" value="GAH12558.1"/>
    <property type="molecule type" value="Genomic_DNA"/>
</dbReference>
<name>X1EVB2_9ZZZZ</name>
<proteinExistence type="predicted"/>
<dbReference type="GO" id="GO:0016787">
    <property type="term" value="F:hydrolase activity"/>
    <property type="evidence" value="ECO:0007669"/>
    <property type="project" value="UniProtKB-KW"/>
</dbReference>
<sequence length="266" mass="29544">VDVLAKLVSFDTRNDGPQKKPGKECPEYINSILNEYGFQTEVLESDGYHTAFGRRGQGSFKILFIAHYDVVPFGEGWKTEPLLLKVEGDKAYGRGTCDDKGNIASLLLLAEKLAETDLPCSVMIAVTGDEEIGGRNGAFMLKDWLIKQGLFPDYIVIADGLHQQIIHRRRNILPAFFKIKEKPSKIKGTAETVRFATETYGTDSRHSAYMRPGVDRHAMLTASKYLDIHPEAVVTDVRGGFVKSNVVPDWAEMDVIHPDPSGTEVT</sequence>
<gene>
    <name evidence="3" type="ORF">S01H4_52426</name>
</gene>
<feature type="non-terminal residue" evidence="3">
    <location>
        <position position="1"/>
    </location>
</feature>
<evidence type="ECO:0008006" key="4">
    <source>
        <dbReference type="Google" id="ProtNLM"/>
    </source>
</evidence>
<dbReference type="PANTHER" id="PTHR43808:SF32">
    <property type="entry name" value="ARGE_DAPE-RELATED DEACYLASE"/>
    <property type="match status" value="1"/>
</dbReference>
<comment type="caution">
    <text evidence="3">The sequence shown here is derived from an EMBL/GenBank/DDBJ whole genome shotgun (WGS) entry which is preliminary data.</text>
</comment>
<evidence type="ECO:0000256" key="2">
    <source>
        <dbReference type="ARBA" id="ARBA00022833"/>
    </source>
</evidence>
<reference evidence="3" key="1">
    <citation type="journal article" date="2014" name="Front. Microbiol.">
        <title>High frequency of phylogenetically diverse reductive dehalogenase-homologous genes in deep subseafloor sedimentary metagenomes.</title>
        <authorList>
            <person name="Kawai M."/>
            <person name="Futagami T."/>
            <person name="Toyoda A."/>
            <person name="Takaki Y."/>
            <person name="Nishi S."/>
            <person name="Hori S."/>
            <person name="Arai W."/>
            <person name="Tsubouchi T."/>
            <person name="Morono Y."/>
            <person name="Uchiyama I."/>
            <person name="Ito T."/>
            <person name="Fujiyama A."/>
            <person name="Inagaki F."/>
            <person name="Takami H."/>
        </authorList>
    </citation>
    <scope>NUCLEOTIDE SEQUENCE</scope>
    <source>
        <strain evidence="3">Expedition CK06-06</strain>
    </source>
</reference>
<dbReference type="PROSITE" id="PS00759">
    <property type="entry name" value="ARGE_DAPE_CPG2_2"/>
    <property type="match status" value="1"/>
</dbReference>
<dbReference type="Pfam" id="PF01546">
    <property type="entry name" value="Peptidase_M20"/>
    <property type="match status" value="1"/>
</dbReference>
<dbReference type="InterPro" id="IPR001261">
    <property type="entry name" value="ArgE/DapE_CS"/>
</dbReference>
<evidence type="ECO:0000313" key="3">
    <source>
        <dbReference type="EMBL" id="GAH12558.1"/>
    </source>
</evidence>
<accession>X1EVB2</accession>
<dbReference type="SUPFAM" id="SSF53187">
    <property type="entry name" value="Zn-dependent exopeptidases"/>
    <property type="match status" value="1"/>
</dbReference>
<dbReference type="Gene3D" id="3.40.630.10">
    <property type="entry name" value="Zn peptidases"/>
    <property type="match status" value="1"/>
</dbReference>
<dbReference type="PROSITE" id="PS00758">
    <property type="entry name" value="ARGE_DAPE_CPG2_1"/>
    <property type="match status" value="1"/>
</dbReference>
<dbReference type="InterPro" id="IPR050072">
    <property type="entry name" value="Peptidase_M20A"/>
</dbReference>
<keyword evidence="1" id="KW-0378">Hydrolase</keyword>
<dbReference type="InterPro" id="IPR002933">
    <property type="entry name" value="Peptidase_M20"/>
</dbReference>
<feature type="non-terminal residue" evidence="3">
    <location>
        <position position="266"/>
    </location>
</feature>
<organism evidence="3">
    <name type="scientific">marine sediment metagenome</name>
    <dbReference type="NCBI Taxonomy" id="412755"/>
    <lineage>
        <taxon>unclassified sequences</taxon>
        <taxon>metagenomes</taxon>
        <taxon>ecological metagenomes</taxon>
    </lineage>
</organism>
<dbReference type="AlphaFoldDB" id="X1EVB2"/>
<evidence type="ECO:0000256" key="1">
    <source>
        <dbReference type="ARBA" id="ARBA00022801"/>
    </source>
</evidence>
<protein>
    <recommendedName>
        <fullName evidence="4">Peptidase M20 dimerisation domain-containing protein</fullName>
    </recommendedName>
</protein>